<dbReference type="GO" id="GO:0003676">
    <property type="term" value="F:nucleic acid binding"/>
    <property type="evidence" value="ECO:0007669"/>
    <property type="project" value="InterPro"/>
</dbReference>
<sequence>MQNPNRRLEDNYEHTSHSKDCKLIMVTCLVKADTAGVVKALLWEIIPRYKIHKTKESDRSSEQVERMNRTLKNKIARTWSQVGLKWPEVLGIALWDISNTSRQPLGLTNLLEMNELPHLFWEYKNIYEKIGHKPDGFSQYQLECKYMT</sequence>
<dbReference type="AlphaFoldDB" id="A0AAN7SAB6"/>
<evidence type="ECO:0000313" key="1">
    <source>
        <dbReference type="EMBL" id="KAK4823008.1"/>
    </source>
</evidence>
<name>A0AAN7SAB6_MYCAM</name>
<accession>A0AAN7SAB6</accession>
<gene>
    <name evidence="1" type="ORF">QYF61_024810</name>
</gene>
<dbReference type="InterPro" id="IPR012337">
    <property type="entry name" value="RNaseH-like_sf"/>
</dbReference>
<dbReference type="InterPro" id="IPR036397">
    <property type="entry name" value="RNaseH_sf"/>
</dbReference>
<keyword evidence="2" id="KW-1185">Reference proteome</keyword>
<comment type="caution">
    <text evidence="1">The sequence shown here is derived from an EMBL/GenBank/DDBJ whole genome shotgun (WGS) entry which is preliminary data.</text>
</comment>
<protein>
    <submittedName>
        <fullName evidence="1">Uncharacterized protein</fullName>
    </submittedName>
</protein>
<dbReference type="SUPFAM" id="SSF53098">
    <property type="entry name" value="Ribonuclease H-like"/>
    <property type="match status" value="1"/>
</dbReference>
<dbReference type="Gene3D" id="3.30.420.10">
    <property type="entry name" value="Ribonuclease H-like superfamily/Ribonuclease H"/>
    <property type="match status" value="1"/>
</dbReference>
<proteinExistence type="predicted"/>
<dbReference type="Proteomes" id="UP001333110">
    <property type="component" value="Unassembled WGS sequence"/>
</dbReference>
<reference evidence="1 2" key="1">
    <citation type="journal article" date="2023" name="J. Hered.">
        <title>Chromosome-level genome of the wood stork (Mycteria americana) provides insight into avian chromosome evolution.</title>
        <authorList>
            <person name="Flamio R. Jr."/>
            <person name="Ramstad K.M."/>
        </authorList>
    </citation>
    <scope>NUCLEOTIDE SEQUENCE [LARGE SCALE GENOMIC DNA]</scope>
    <source>
        <strain evidence="1">JAX WOST 10</strain>
    </source>
</reference>
<evidence type="ECO:0000313" key="2">
    <source>
        <dbReference type="Proteomes" id="UP001333110"/>
    </source>
</evidence>
<dbReference type="EMBL" id="JAUNZN010000004">
    <property type="protein sequence ID" value="KAK4823008.1"/>
    <property type="molecule type" value="Genomic_DNA"/>
</dbReference>
<organism evidence="1 2">
    <name type="scientific">Mycteria americana</name>
    <name type="common">Wood stork</name>
    <dbReference type="NCBI Taxonomy" id="33587"/>
    <lineage>
        <taxon>Eukaryota</taxon>
        <taxon>Metazoa</taxon>
        <taxon>Chordata</taxon>
        <taxon>Craniata</taxon>
        <taxon>Vertebrata</taxon>
        <taxon>Euteleostomi</taxon>
        <taxon>Archelosauria</taxon>
        <taxon>Archosauria</taxon>
        <taxon>Dinosauria</taxon>
        <taxon>Saurischia</taxon>
        <taxon>Theropoda</taxon>
        <taxon>Coelurosauria</taxon>
        <taxon>Aves</taxon>
        <taxon>Neognathae</taxon>
        <taxon>Neoaves</taxon>
        <taxon>Aequornithes</taxon>
        <taxon>Ciconiiformes</taxon>
        <taxon>Ciconiidae</taxon>
        <taxon>Mycteria</taxon>
    </lineage>
</organism>